<feature type="domain" description="ZSWIM1/3 RNaseH-like" evidence="1">
    <location>
        <begin position="5"/>
        <end position="46"/>
    </location>
</feature>
<dbReference type="EMBL" id="JAENGZ010000481">
    <property type="protein sequence ID" value="KAG6958540.1"/>
    <property type="molecule type" value="Genomic_DNA"/>
</dbReference>
<proteinExistence type="predicted"/>
<accession>A0A8T1UBL0</accession>
<organism evidence="2 3">
    <name type="scientific">Phytophthora cactorum</name>
    <dbReference type="NCBI Taxonomy" id="29920"/>
    <lineage>
        <taxon>Eukaryota</taxon>
        <taxon>Sar</taxon>
        <taxon>Stramenopiles</taxon>
        <taxon>Oomycota</taxon>
        <taxon>Peronosporomycetes</taxon>
        <taxon>Peronosporales</taxon>
        <taxon>Peronosporaceae</taxon>
        <taxon>Phytophthora</taxon>
    </lineage>
</organism>
<dbReference type="AlphaFoldDB" id="A0A8T1UBL0"/>
<dbReference type="Proteomes" id="UP000688947">
    <property type="component" value="Unassembled WGS sequence"/>
</dbReference>
<evidence type="ECO:0000313" key="2">
    <source>
        <dbReference type="EMBL" id="KAG6958540.1"/>
    </source>
</evidence>
<protein>
    <recommendedName>
        <fullName evidence="1">ZSWIM1/3 RNaseH-like domain-containing protein</fullName>
    </recommendedName>
</protein>
<reference evidence="2" key="1">
    <citation type="submission" date="2021-01" db="EMBL/GenBank/DDBJ databases">
        <title>Phytophthora aleatoria, a newly-described species from Pinus radiata is distinct from Phytophthora cactorum isolates based on comparative genomics.</title>
        <authorList>
            <person name="Mcdougal R."/>
            <person name="Panda P."/>
            <person name="Williams N."/>
            <person name="Studholme D.J."/>
        </authorList>
    </citation>
    <scope>NUCLEOTIDE SEQUENCE</scope>
    <source>
        <strain evidence="2">NZFS 3830</strain>
    </source>
</reference>
<dbReference type="Pfam" id="PF21056">
    <property type="entry name" value="ZSWIM1-3_RNaseH-like"/>
    <property type="match status" value="1"/>
</dbReference>
<dbReference type="OrthoDB" id="166650at2759"/>
<name>A0A8T1UBL0_9STRA</name>
<sequence length="112" mass="12942">MLMQDQFDVTCGIVIQTSVQKLCFEHWGQTLAMDWTHSTNNLGFHLENLNRKRRVKNAGEMLPLLYCSPLPVPRHRVLKKKTTRQAPFSTQSFGERSSAEVFCRHALQVNKL</sequence>
<comment type="caution">
    <text evidence="2">The sequence shown here is derived from an EMBL/GenBank/DDBJ whole genome shotgun (WGS) entry which is preliminary data.</text>
</comment>
<evidence type="ECO:0000259" key="1">
    <source>
        <dbReference type="Pfam" id="PF21056"/>
    </source>
</evidence>
<gene>
    <name evidence="2" type="ORF">JG687_00009326</name>
</gene>
<evidence type="ECO:0000313" key="3">
    <source>
        <dbReference type="Proteomes" id="UP000688947"/>
    </source>
</evidence>
<dbReference type="InterPro" id="IPR048324">
    <property type="entry name" value="ZSWIM1-3_RNaseH-like"/>
</dbReference>